<dbReference type="EMBL" id="QICS01000008">
    <property type="protein sequence ID" value="PXV88445.1"/>
    <property type="molecule type" value="Genomic_DNA"/>
</dbReference>
<dbReference type="AlphaFoldDB" id="A0A318EK66"/>
<comment type="caution">
    <text evidence="1">The sequence shown here is derived from an EMBL/GenBank/DDBJ whole genome shotgun (WGS) entry which is preliminary data.</text>
</comment>
<protein>
    <submittedName>
        <fullName evidence="1">Uncharacterized protein</fullName>
    </submittedName>
</protein>
<evidence type="ECO:0000313" key="2">
    <source>
        <dbReference type="Proteomes" id="UP000247523"/>
    </source>
</evidence>
<name>A0A318EK66_9FIRM</name>
<dbReference type="Proteomes" id="UP000247523">
    <property type="component" value="Unassembled WGS sequence"/>
</dbReference>
<dbReference type="RefSeq" id="WP_110291437.1">
    <property type="nucleotide sequence ID" value="NZ_QICS01000008.1"/>
</dbReference>
<gene>
    <name evidence="1" type="ORF">C8E03_108172</name>
</gene>
<organism evidence="1 2">
    <name type="scientific">Lachnotalea glycerini</name>
    <dbReference type="NCBI Taxonomy" id="1763509"/>
    <lineage>
        <taxon>Bacteria</taxon>
        <taxon>Bacillati</taxon>
        <taxon>Bacillota</taxon>
        <taxon>Clostridia</taxon>
        <taxon>Lachnospirales</taxon>
        <taxon>Lachnospiraceae</taxon>
        <taxon>Lachnotalea</taxon>
    </lineage>
</organism>
<accession>A0A318EK66</accession>
<proteinExistence type="predicted"/>
<evidence type="ECO:0000313" key="1">
    <source>
        <dbReference type="EMBL" id="PXV88445.1"/>
    </source>
</evidence>
<reference evidence="1 2" key="1">
    <citation type="submission" date="2018-05" db="EMBL/GenBank/DDBJ databases">
        <title>Genomic Encyclopedia of Type Strains, Phase IV (KMG-IV): sequencing the most valuable type-strain genomes for metagenomic binning, comparative biology and taxonomic classification.</title>
        <authorList>
            <person name="Goeker M."/>
        </authorList>
    </citation>
    <scope>NUCLEOTIDE SEQUENCE [LARGE SCALE GENOMIC DNA]</scope>
    <source>
        <strain evidence="1 2">DSM 28816</strain>
    </source>
</reference>
<sequence>MDKVYGIGTGEYSDWNIVGFFTDKLQAEKYCQFMNDKYPHENYEVCELENLNENIDLSLIYPKYTFTFNGKFNDYWENVQGSLAVNGEKNEVRENKNGYADNKYMIKVVTTEKDRNKAAKIAQDMFAKYKAEKAGL</sequence>